<comment type="caution">
    <text evidence="3">The sequence shown here is derived from an EMBL/GenBank/DDBJ whole genome shotgun (WGS) entry which is preliminary data.</text>
</comment>
<evidence type="ECO:0000313" key="3">
    <source>
        <dbReference type="EMBL" id="HIR70058.1"/>
    </source>
</evidence>
<name>A0A9D1E876_9FIRM</name>
<reference evidence="3" key="2">
    <citation type="journal article" date="2021" name="PeerJ">
        <title>Extensive microbial diversity within the chicken gut microbiome revealed by metagenomics and culture.</title>
        <authorList>
            <person name="Gilroy R."/>
            <person name="Ravi A."/>
            <person name="Getino M."/>
            <person name="Pursley I."/>
            <person name="Horton D.L."/>
            <person name="Alikhan N.F."/>
            <person name="Baker D."/>
            <person name="Gharbi K."/>
            <person name="Hall N."/>
            <person name="Watson M."/>
            <person name="Adriaenssens E.M."/>
            <person name="Foster-Nyarko E."/>
            <person name="Jarju S."/>
            <person name="Secka A."/>
            <person name="Antonio M."/>
            <person name="Oren A."/>
            <person name="Chaudhuri R.R."/>
            <person name="La Ragione R."/>
            <person name="Hildebrand F."/>
            <person name="Pallen M.J."/>
        </authorList>
    </citation>
    <scope>NUCLEOTIDE SEQUENCE</scope>
    <source>
        <strain evidence="3">ChiSjej5B23-6657</strain>
    </source>
</reference>
<dbReference type="AlphaFoldDB" id="A0A9D1E876"/>
<feature type="region of interest" description="Disordered" evidence="1">
    <location>
        <begin position="31"/>
        <end position="61"/>
    </location>
</feature>
<feature type="domain" description="Bypass of forespore C C-terminal" evidence="2">
    <location>
        <begin position="62"/>
        <end position="124"/>
    </location>
</feature>
<protein>
    <recommendedName>
        <fullName evidence="2">Bypass of forespore C C-terminal domain-containing protein</fullName>
    </recommendedName>
</protein>
<dbReference type="Pfam" id="PF08955">
    <property type="entry name" value="BofC_C"/>
    <property type="match status" value="1"/>
</dbReference>
<dbReference type="EMBL" id="DVHM01000035">
    <property type="protein sequence ID" value="HIR70058.1"/>
    <property type="molecule type" value="Genomic_DNA"/>
</dbReference>
<dbReference type="Proteomes" id="UP000823912">
    <property type="component" value="Unassembled WGS sequence"/>
</dbReference>
<organism evidence="3 4">
    <name type="scientific">Candidatus Pullilachnospira gallistercoris</name>
    <dbReference type="NCBI Taxonomy" id="2840911"/>
    <lineage>
        <taxon>Bacteria</taxon>
        <taxon>Bacillati</taxon>
        <taxon>Bacillota</taxon>
        <taxon>Clostridia</taxon>
        <taxon>Lachnospirales</taxon>
        <taxon>Lachnospiraceae</taxon>
        <taxon>Lachnospiraceae incertae sedis</taxon>
        <taxon>Candidatus Pullilachnospira</taxon>
    </lineage>
</organism>
<dbReference type="InterPro" id="IPR015050">
    <property type="entry name" value="BofC_C"/>
</dbReference>
<evidence type="ECO:0000256" key="1">
    <source>
        <dbReference type="SAM" id="MobiDB-lite"/>
    </source>
</evidence>
<sequence length="127" mass="14683">MMNKKRICIFLALILVFAAGIILVRLASAPEEDSQKEMVLIREDREGEEGEDAASTLPTSGENREQRYYLVVEDGYLSVYYGADRTFYAYTDIRYDMLDEATRQQIQQGLSFTDERTLYDFLENHSS</sequence>
<feature type="compositionally biased region" description="Basic and acidic residues" evidence="1">
    <location>
        <begin position="33"/>
        <end position="45"/>
    </location>
</feature>
<accession>A0A9D1E876</accession>
<reference evidence="3" key="1">
    <citation type="submission" date="2020-10" db="EMBL/GenBank/DDBJ databases">
        <authorList>
            <person name="Gilroy R."/>
        </authorList>
    </citation>
    <scope>NUCLEOTIDE SEQUENCE</scope>
    <source>
        <strain evidence="3">ChiSjej5B23-6657</strain>
    </source>
</reference>
<evidence type="ECO:0000259" key="2">
    <source>
        <dbReference type="Pfam" id="PF08955"/>
    </source>
</evidence>
<evidence type="ECO:0000313" key="4">
    <source>
        <dbReference type="Proteomes" id="UP000823912"/>
    </source>
</evidence>
<gene>
    <name evidence="3" type="ORF">IAA55_02115</name>
</gene>
<proteinExistence type="predicted"/>